<dbReference type="InterPro" id="IPR007541">
    <property type="entry name" value="Uncharacterised_BSP"/>
</dbReference>
<evidence type="ECO:0000313" key="1">
    <source>
        <dbReference type="EMBL" id="KAJ5183840.1"/>
    </source>
</evidence>
<sequence>MPQAKVVFGVIASLLVGTIQLGDAIYVILFNKLVYPCAPTLFLPMVPHHSKQQWSAESVYAPTKIICPKNHSFCQSIIPDIEHIIPRAFQTIQDVLYTSPSVNSAESKSKFRFNPFIPAQDLVTIYLSYFEESSNPHIETLGYTKVPSPTEVHINFTYFEPSAKQHVQAARWAFMGTITHELTHVFAHEIARPQNFGRLNARQHAFLLPPLGLLEGIATYVQLHGGAYLPPIRSPRSSEQLTRWDAGYDETAMFLLWLETVKFEPGVVGLINDRILRVGYVREGEHEFWKSLFGVTIEQLWREYSEYVDSPK</sequence>
<keyword evidence="2" id="KW-1185">Reference proteome</keyword>
<reference evidence="1" key="1">
    <citation type="submission" date="2022-11" db="EMBL/GenBank/DDBJ databases">
        <authorList>
            <person name="Petersen C."/>
        </authorList>
    </citation>
    <scope>NUCLEOTIDE SEQUENCE</scope>
    <source>
        <strain evidence="1">IBT 21917</strain>
    </source>
</reference>
<dbReference type="EMBL" id="JAPQKO010000001">
    <property type="protein sequence ID" value="KAJ5183840.1"/>
    <property type="molecule type" value="Genomic_DNA"/>
</dbReference>
<gene>
    <name evidence="1" type="ORF">N7492_001456</name>
</gene>
<proteinExistence type="predicted"/>
<dbReference type="Pfam" id="PF04450">
    <property type="entry name" value="BSP"/>
    <property type="match status" value="1"/>
</dbReference>
<dbReference type="PANTHER" id="PTHR33321">
    <property type="match status" value="1"/>
</dbReference>
<comment type="caution">
    <text evidence="1">The sequence shown here is derived from an EMBL/GenBank/DDBJ whole genome shotgun (WGS) entry which is preliminary data.</text>
</comment>
<dbReference type="Proteomes" id="UP001146351">
    <property type="component" value="Unassembled WGS sequence"/>
</dbReference>
<reference evidence="1" key="2">
    <citation type="journal article" date="2023" name="IMA Fungus">
        <title>Comparative genomic study of the Penicillium genus elucidates a diverse pangenome and 15 lateral gene transfer events.</title>
        <authorList>
            <person name="Petersen C."/>
            <person name="Sorensen T."/>
            <person name="Nielsen M.R."/>
            <person name="Sondergaard T.E."/>
            <person name="Sorensen J.L."/>
            <person name="Fitzpatrick D.A."/>
            <person name="Frisvad J.C."/>
            <person name="Nielsen K.L."/>
        </authorList>
    </citation>
    <scope>NUCLEOTIDE SEQUENCE</scope>
    <source>
        <strain evidence="1">IBT 21917</strain>
    </source>
</reference>
<accession>A0A9W9IVN3</accession>
<dbReference type="AlphaFoldDB" id="A0A9W9IVN3"/>
<dbReference type="OrthoDB" id="891726at2759"/>
<evidence type="ECO:0000313" key="2">
    <source>
        <dbReference type="Proteomes" id="UP001146351"/>
    </source>
</evidence>
<dbReference type="PANTHER" id="PTHR33321:SF12">
    <property type="entry name" value="PLANT BASIC SECRETORY PROTEIN (BSP) FAMILY PROTEIN"/>
    <property type="match status" value="1"/>
</dbReference>
<name>A0A9W9IVN3_9EURO</name>
<protein>
    <submittedName>
        <fullName evidence="1">Plant basic secretory protein</fullName>
    </submittedName>
</protein>
<organism evidence="1 2">
    <name type="scientific">Penicillium capsulatum</name>
    <dbReference type="NCBI Taxonomy" id="69766"/>
    <lineage>
        <taxon>Eukaryota</taxon>
        <taxon>Fungi</taxon>
        <taxon>Dikarya</taxon>
        <taxon>Ascomycota</taxon>
        <taxon>Pezizomycotina</taxon>
        <taxon>Eurotiomycetes</taxon>
        <taxon>Eurotiomycetidae</taxon>
        <taxon>Eurotiales</taxon>
        <taxon>Aspergillaceae</taxon>
        <taxon>Penicillium</taxon>
    </lineage>
</organism>